<evidence type="ECO:0000256" key="1">
    <source>
        <dbReference type="SAM" id="MobiDB-lite"/>
    </source>
</evidence>
<keyword evidence="4" id="KW-1185">Reference proteome</keyword>
<accession>A0A6I3KS32</accession>
<feature type="domain" description="SAF" evidence="2">
    <location>
        <begin position="43"/>
        <end position="111"/>
    </location>
</feature>
<dbReference type="NCBIfam" id="TIGR03177">
    <property type="entry name" value="pilus_cpaB"/>
    <property type="match status" value="1"/>
</dbReference>
<gene>
    <name evidence="3" type="primary">cpaB</name>
    <name evidence="3" type="ORF">GIW81_14520</name>
</gene>
<evidence type="ECO:0000313" key="3">
    <source>
        <dbReference type="EMBL" id="MTD95551.1"/>
    </source>
</evidence>
<reference evidence="3 4" key="1">
    <citation type="submission" date="2019-11" db="EMBL/GenBank/DDBJ databases">
        <title>Identification of a novel strain.</title>
        <authorList>
            <person name="Xu Q."/>
            <person name="Wang G."/>
        </authorList>
    </citation>
    <scope>NUCLEOTIDE SEQUENCE [LARGE SCALE GENOMIC DNA]</scope>
    <source>
        <strain evidence="4">xq</strain>
    </source>
</reference>
<dbReference type="Pfam" id="PF08666">
    <property type="entry name" value="SAF"/>
    <property type="match status" value="1"/>
</dbReference>
<name>A0A6I3KS32_9HYPH</name>
<dbReference type="Pfam" id="PF16976">
    <property type="entry name" value="RcpC"/>
    <property type="match status" value="1"/>
</dbReference>
<protein>
    <submittedName>
        <fullName evidence="3">Flp pilus assembly protein CpaB</fullName>
    </submittedName>
</protein>
<feature type="region of interest" description="Disordered" evidence="1">
    <location>
        <begin position="227"/>
        <end position="247"/>
    </location>
</feature>
<dbReference type="InterPro" id="IPR013974">
    <property type="entry name" value="SAF"/>
</dbReference>
<dbReference type="CDD" id="cd11614">
    <property type="entry name" value="SAF_CpaB_FlgA_like"/>
    <property type="match status" value="1"/>
</dbReference>
<proteinExistence type="predicted"/>
<organism evidence="3 4">
    <name type="scientific">Hyphomicrobium album</name>
    <dbReference type="NCBI Taxonomy" id="2665159"/>
    <lineage>
        <taxon>Bacteria</taxon>
        <taxon>Pseudomonadati</taxon>
        <taxon>Pseudomonadota</taxon>
        <taxon>Alphaproteobacteria</taxon>
        <taxon>Hyphomicrobiales</taxon>
        <taxon>Hyphomicrobiaceae</taxon>
        <taxon>Hyphomicrobium</taxon>
    </lineage>
</organism>
<dbReference type="RefSeq" id="WP_324615050.1">
    <property type="nucleotide sequence ID" value="NZ_WMBQ01000002.1"/>
</dbReference>
<dbReference type="Proteomes" id="UP000440694">
    <property type="component" value="Unassembled WGS sequence"/>
</dbReference>
<dbReference type="SMART" id="SM00858">
    <property type="entry name" value="SAF"/>
    <property type="match status" value="1"/>
</dbReference>
<dbReference type="InterPro" id="IPR031571">
    <property type="entry name" value="RcpC_dom"/>
</dbReference>
<dbReference type="InterPro" id="IPR017592">
    <property type="entry name" value="Pilus_assmbl_Flp-typ_CpaB"/>
</dbReference>
<sequence length="266" mass="28151">MKRGQLIGIAIAGGAGLLAFLLMRSIVSGPSAPTQVAVPVNATEVLVARRDIPLGEVTKETDFRWQTWPADAVTPSFITQADGEAGMKFVSDAIARAPLLEGEPVTRQKLIKPGQGGVLAAILPSGMRAISTKIKEETSAGRLILPNDRVDVLLTRRERSPTGQDEYVSDTLFFNVRVLAIGQDLASKEGAKAPEGNANTATLELTPRQAELLARANAQGEISLSLRSVADGDPKGKGPTAAMNDQRGTSVRILKYGVPSRAYGVN</sequence>
<dbReference type="AlphaFoldDB" id="A0A6I3KS32"/>
<evidence type="ECO:0000259" key="2">
    <source>
        <dbReference type="SMART" id="SM00858"/>
    </source>
</evidence>
<evidence type="ECO:0000313" key="4">
    <source>
        <dbReference type="Proteomes" id="UP000440694"/>
    </source>
</evidence>
<dbReference type="EMBL" id="WMBQ01000002">
    <property type="protein sequence ID" value="MTD95551.1"/>
    <property type="molecule type" value="Genomic_DNA"/>
</dbReference>
<comment type="caution">
    <text evidence="3">The sequence shown here is derived from an EMBL/GenBank/DDBJ whole genome shotgun (WGS) entry which is preliminary data.</text>
</comment>